<evidence type="ECO:0000256" key="2">
    <source>
        <dbReference type="ARBA" id="ARBA00022516"/>
    </source>
</evidence>
<proteinExistence type="inferred from homology"/>
<dbReference type="AlphaFoldDB" id="A0A381X894"/>
<protein>
    <recommendedName>
        <fullName evidence="13">Phosphatidylserine decarboxylase</fullName>
    </recommendedName>
</protein>
<dbReference type="PANTHER" id="PTHR35809:SF1">
    <property type="entry name" value="ARCHAETIDYLSERINE DECARBOXYLASE PROENZYME-RELATED"/>
    <property type="match status" value="1"/>
</dbReference>
<evidence type="ECO:0000256" key="1">
    <source>
        <dbReference type="ARBA" id="ARBA00022475"/>
    </source>
</evidence>
<evidence type="ECO:0000256" key="4">
    <source>
        <dbReference type="ARBA" id="ARBA00023098"/>
    </source>
</evidence>
<keyword evidence="3" id="KW-0210">Decarboxylase</keyword>
<dbReference type="GO" id="GO:0004609">
    <property type="term" value="F:phosphatidylserine decarboxylase activity"/>
    <property type="evidence" value="ECO:0007669"/>
    <property type="project" value="InterPro"/>
</dbReference>
<evidence type="ECO:0000313" key="12">
    <source>
        <dbReference type="EMBL" id="SVA60996.1"/>
    </source>
</evidence>
<keyword evidence="8" id="KW-0456">Lyase</keyword>
<dbReference type="NCBIfam" id="NF003678">
    <property type="entry name" value="PRK05305.1-2"/>
    <property type="match status" value="1"/>
</dbReference>
<evidence type="ECO:0000256" key="7">
    <source>
        <dbReference type="ARBA" id="ARBA00023209"/>
    </source>
</evidence>
<keyword evidence="2" id="KW-0444">Lipid biosynthesis</keyword>
<sequence>MDALKAVLVPINQEGYRFIAIFAVITLVFFWIANPLGWIGVILTCWCTYFFRDPDRITPSRDGLIVSPADGAVQSIEMAVPPAELGMGDVRRQRIAIFMNIFNVHVNRIPISGEITAVNYRPGKFLNASLDKASTDNERQAVRMTTSGGQEVAFVQIAGLVARRIVCGLYEGQHVRAGERFGLIRFGSRVDVYLDDGMAPLVAVGQRAVAGETILADYNSDEPRRRGEIR</sequence>
<accession>A0A381X894</accession>
<dbReference type="PANTHER" id="PTHR35809">
    <property type="entry name" value="ARCHAETIDYLSERINE DECARBOXYLASE PROENZYME-RELATED"/>
    <property type="match status" value="1"/>
</dbReference>
<evidence type="ECO:0008006" key="13">
    <source>
        <dbReference type="Google" id="ProtNLM"/>
    </source>
</evidence>
<keyword evidence="7" id="KW-0594">Phospholipid biosynthesis</keyword>
<keyword evidence="5 11" id="KW-0472">Membrane</keyword>
<evidence type="ECO:0000256" key="9">
    <source>
        <dbReference type="ARBA" id="ARBA00023264"/>
    </source>
</evidence>
<gene>
    <name evidence="12" type="ORF">METZ01_LOCUS113850</name>
</gene>
<dbReference type="HAMAP" id="MF_00664">
    <property type="entry name" value="PS_decarb_PSD_A"/>
    <property type="match status" value="1"/>
</dbReference>
<keyword evidence="9" id="KW-1208">Phospholipid metabolism</keyword>
<evidence type="ECO:0000256" key="10">
    <source>
        <dbReference type="ARBA" id="ARBA00023317"/>
    </source>
</evidence>
<evidence type="ECO:0000256" key="6">
    <source>
        <dbReference type="ARBA" id="ARBA00023145"/>
    </source>
</evidence>
<dbReference type="NCBIfam" id="NF003677">
    <property type="entry name" value="PRK05305.1-1"/>
    <property type="match status" value="1"/>
</dbReference>
<dbReference type="Pfam" id="PF02666">
    <property type="entry name" value="PS_Dcarbxylase"/>
    <property type="match status" value="1"/>
</dbReference>
<keyword evidence="6" id="KW-0865">Zymogen</keyword>
<keyword evidence="1" id="KW-1003">Cell membrane</keyword>
<keyword evidence="11" id="KW-0812">Transmembrane</keyword>
<dbReference type="EMBL" id="UINC01014272">
    <property type="protein sequence ID" value="SVA60996.1"/>
    <property type="molecule type" value="Genomic_DNA"/>
</dbReference>
<keyword evidence="11" id="KW-1133">Transmembrane helix</keyword>
<dbReference type="NCBIfam" id="NF003679">
    <property type="entry name" value="PRK05305.1-3"/>
    <property type="match status" value="1"/>
</dbReference>
<dbReference type="GO" id="GO:0008654">
    <property type="term" value="P:phospholipid biosynthetic process"/>
    <property type="evidence" value="ECO:0007669"/>
    <property type="project" value="UniProtKB-KW"/>
</dbReference>
<evidence type="ECO:0000256" key="8">
    <source>
        <dbReference type="ARBA" id="ARBA00023239"/>
    </source>
</evidence>
<dbReference type="NCBIfam" id="NF003685">
    <property type="entry name" value="PRK05305.2-5"/>
    <property type="match status" value="1"/>
</dbReference>
<organism evidence="12">
    <name type="scientific">marine metagenome</name>
    <dbReference type="NCBI Taxonomy" id="408172"/>
    <lineage>
        <taxon>unclassified sequences</taxon>
        <taxon>metagenomes</taxon>
        <taxon>ecological metagenomes</taxon>
    </lineage>
</organism>
<dbReference type="InterPro" id="IPR003817">
    <property type="entry name" value="PS_Dcarbxylase"/>
</dbReference>
<keyword evidence="4" id="KW-0443">Lipid metabolism</keyword>
<name>A0A381X894_9ZZZZ</name>
<dbReference type="InterPro" id="IPR033175">
    <property type="entry name" value="PSD-A"/>
</dbReference>
<evidence type="ECO:0000256" key="3">
    <source>
        <dbReference type="ARBA" id="ARBA00022793"/>
    </source>
</evidence>
<reference evidence="12" key="1">
    <citation type="submission" date="2018-05" db="EMBL/GenBank/DDBJ databases">
        <authorList>
            <person name="Lanie J.A."/>
            <person name="Ng W.-L."/>
            <person name="Kazmierczak K.M."/>
            <person name="Andrzejewski T.M."/>
            <person name="Davidsen T.M."/>
            <person name="Wayne K.J."/>
            <person name="Tettelin H."/>
            <person name="Glass J.I."/>
            <person name="Rusch D."/>
            <person name="Podicherti R."/>
            <person name="Tsui H.-C.T."/>
            <person name="Winkler M.E."/>
        </authorList>
    </citation>
    <scope>NUCLEOTIDE SEQUENCE</scope>
</reference>
<feature type="transmembrane region" description="Helical" evidence="11">
    <location>
        <begin position="18"/>
        <end position="51"/>
    </location>
</feature>
<evidence type="ECO:0000256" key="5">
    <source>
        <dbReference type="ARBA" id="ARBA00023136"/>
    </source>
</evidence>
<evidence type="ECO:0000256" key="11">
    <source>
        <dbReference type="SAM" id="Phobius"/>
    </source>
</evidence>
<keyword evidence="10" id="KW-0670">Pyruvate</keyword>